<dbReference type="OMA" id="GMRNHAK"/>
<dbReference type="InterPro" id="IPR016185">
    <property type="entry name" value="PreATP-grasp_dom_sf"/>
</dbReference>
<dbReference type="GO" id="GO:0046872">
    <property type="term" value="F:metal ion binding"/>
    <property type="evidence" value="ECO:0007669"/>
    <property type="project" value="InterPro"/>
</dbReference>
<keyword evidence="2" id="KW-0436">Ligase</keyword>
<name>A0A0L0H8H1_SPIPD</name>
<dbReference type="GeneID" id="27690812"/>
<dbReference type="PROSITE" id="PS50989">
    <property type="entry name" value="COA_CT_CTER"/>
    <property type="match status" value="1"/>
</dbReference>
<dbReference type="Pfam" id="PF02785">
    <property type="entry name" value="Biotin_carb_C"/>
    <property type="match status" value="1"/>
</dbReference>
<comment type="cofactor">
    <cofactor evidence="1">
        <name>biotin</name>
        <dbReference type="ChEBI" id="CHEBI:57586"/>
    </cofactor>
</comment>
<evidence type="ECO:0000313" key="11">
    <source>
        <dbReference type="EMBL" id="KNC97219.1"/>
    </source>
</evidence>
<gene>
    <name evidence="11" type="ORF">SPPG_07606</name>
</gene>
<dbReference type="Gene3D" id="3.90.226.10">
    <property type="entry name" value="2-enoyl-CoA Hydratase, Chain A, domain 1"/>
    <property type="match status" value="2"/>
</dbReference>
<dbReference type="Pfam" id="PF00364">
    <property type="entry name" value="Biotin_lipoyl"/>
    <property type="match status" value="1"/>
</dbReference>
<dbReference type="SMART" id="SM00878">
    <property type="entry name" value="Biotin_carb_C"/>
    <property type="match status" value="1"/>
</dbReference>
<dbReference type="eggNOG" id="KOG0540">
    <property type="taxonomic scope" value="Eukaryota"/>
</dbReference>
<dbReference type="SUPFAM" id="SSF56059">
    <property type="entry name" value="Glutathione synthetase ATP-binding domain-like"/>
    <property type="match status" value="1"/>
</dbReference>
<reference evidence="11 12" key="1">
    <citation type="submission" date="2009-08" db="EMBL/GenBank/DDBJ databases">
        <title>The Genome Sequence of Spizellomyces punctatus strain DAOM BR117.</title>
        <authorList>
            <consortium name="The Broad Institute Genome Sequencing Platform"/>
            <person name="Russ C."/>
            <person name="Cuomo C."/>
            <person name="Shea T."/>
            <person name="Young S.K."/>
            <person name="Zeng Q."/>
            <person name="Koehrsen M."/>
            <person name="Haas B."/>
            <person name="Borodovsky M."/>
            <person name="Guigo R."/>
            <person name="Alvarado L."/>
            <person name="Berlin A."/>
            <person name="Bochicchio J."/>
            <person name="Borenstein D."/>
            <person name="Chapman S."/>
            <person name="Chen Z."/>
            <person name="Engels R."/>
            <person name="Freedman E."/>
            <person name="Gellesch M."/>
            <person name="Goldberg J."/>
            <person name="Griggs A."/>
            <person name="Gujja S."/>
            <person name="Heiman D."/>
            <person name="Hepburn T."/>
            <person name="Howarth C."/>
            <person name="Jen D."/>
            <person name="Larson L."/>
            <person name="Lewis B."/>
            <person name="Mehta T."/>
            <person name="Park D."/>
            <person name="Pearson M."/>
            <person name="Roberts A."/>
            <person name="Saif S."/>
            <person name="Shenoy N."/>
            <person name="Sisk P."/>
            <person name="Stolte C."/>
            <person name="Sykes S."/>
            <person name="Thomson T."/>
            <person name="Walk T."/>
            <person name="White J."/>
            <person name="Yandava C."/>
            <person name="Burger G."/>
            <person name="Gray M.W."/>
            <person name="Holland P.W.H."/>
            <person name="King N."/>
            <person name="Lang F.B.F."/>
            <person name="Roger A.J."/>
            <person name="Ruiz-Trillo I."/>
            <person name="Lander E."/>
            <person name="Nusbaum C."/>
        </authorList>
    </citation>
    <scope>NUCLEOTIDE SEQUENCE [LARGE SCALE GENOMIC DNA]</scope>
    <source>
        <strain evidence="11 12">DAOM BR117</strain>
    </source>
</reference>
<evidence type="ECO:0000313" key="12">
    <source>
        <dbReference type="Proteomes" id="UP000053201"/>
    </source>
</evidence>
<evidence type="ECO:0000256" key="5">
    <source>
        <dbReference type="ARBA" id="ARBA00023267"/>
    </source>
</evidence>
<dbReference type="PANTHER" id="PTHR18866">
    <property type="entry name" value="CARBOXYLASE:PYRUVATE/ACETYL-COA/PROPIONYL-COA CARBOXYLASE"/>
    <property type="match status" value="1"/>
</dbReference>
<evidence type="ECO:0000256" key="3">
    <source>
        <dbReference type="ARBA" id="ARBA00022741"/>
    </source>
</evidence>
<feature type="domain" description="Biotin carboxylation" evidence="9">
    <location>
        <begin position="22"/>
        <end position="468"/>
    </location>
</feature>
<dbReference type="InterPro" id="IPR011053">
    <property type="entry name" value="Single_hybrid_motif"/>
</dbReference>
<dbReference type="InterPro" id="IPR005482">
    <property type="entry name" value="Biotin_COase_C"/>
</dbReference>
<dbReference type="eggNOG" id="KOG0369">
    <property type="taxonomic scope" value="Eukaryota"/>
</dbReference>
<dbReference type="SUPFAM" id="SSF51246">
    <property type="entry name" value="Rudiment single hybrid motif"/>
    <property type="match status" value="1"/>
</dbReference>
<dbReference type="InParanoid" id="A0A0L0H8H1"/>
<dbReference type="InterPro" id="IPR034733">
    <property type="entry name" value="AcCoA_carboxyl_beta"/>
</dbReference>
<dbReference type="InterPro" id="IPR005479">
    <property type="entry name" value="CPAse_ATP-bd"/>
</dbReference>
<keyword evidence="4 6" id="KW-0067">ATP-binding</keyword>
<accession>A0A0L0H8H1</accession>
<evidence type="ECO:0000256" key="1">
    <source>
        <dbReference type="ARBA" id="ARBA00001953"/>
    </source>
</evidence>
<proteinExistence type="predicted"/>
<dbReference type="Pfam" id="PF01039">
    <property type="entry name" value="Carboxyl_trans"/>
    <property type="match status" value="1"/>
</dbReference>
<dbReference type="AlphaFoldDB" id="A0A0L0H8H1"/>
<evidence type="ECO:0000259" key="8">
    <source>
        <dbReference type="PROSITE" id="PS50975"/>
    </source>
</evidence>
<dbReference type="PROSITE" id="PS50975">
    <property type="entry name" value="ATP_GRASP"/>
    <property type="match status" value="1"/>
</dbReference>
<evidence type="ECO:0008006" key="13">
    <source>
        <dbReference type="Google" id="ProtNLM"/>
    </source>
</evidence>
<dbReference type="SUPFAM" id="SSF52440">
    <property type="entry name" value="PreATP-grasp domain"/>
    <property type="match status" value="1"/>
</dbReference>
<evidence type="ECO:0000256" key="4">
    <source>
        <dbReference type="ARBA" id="ARBA00022840"/>
    </source>
</evidence>
<dbReference type="InterPro" id="IPR050856">
    <property type="entry name" value="Biotin_carboxylase_complex"/>
</dbReference>
<dbReference type="InterPro" id="IPR011763">
    <property type="entry name" value="COA_CT_C"/>
</dbReference>
<protein>
    <recommendedName>
        <fullName evidence="13">Acetyl-CoA carboxylase</fullName>
    </recommendedName>
</protein>
<dbReference type="PROSITE" id="PS50979">
    <property type="entry name" value="BC"/>
    <property type="match status" value="1"/>
</dbReference>
<evidence type="ECO:0000256" key="6">
    <source>
        <dbReference type="PROSITE-ProRule" id="PRU00409"/>
    </source>
</evidence>
<dbReference type="Proteomes" id="UP000053201">
    <property type="component" value="Unassembled WGS sequence"/>
</dbReference>
<dbReference type="Gene3D" id="3.30.470.20">
    <property type="entry name" value="ATP-grasp fold, B domain"/>
    <property type="match status" value="1"/>
</dbReference>
<sequence length="1089" mass="118620">MGDDASQRRLHAIKGHLQDAPKKHKLLIANRSEIAIRIAHAASALNFHTIGIYTIDDAECLHVKKCDEAVQIGKGVNGYLDIEGILNVCRERGVWGVHPGYGFLSENKEFARRCEEEGIVFVGPSSDMLGLFGDKLAAKALATSLGIPTLKSTTGPTTLDQTLSFHSKLSNPIMIKSIHGGGGRGMRIVHDPKEIPKAYALAQMESERSFGNGDVYVEEFLARARHVEVQVIGDGRDVVHCWERECTLQRRNQKLVEVAPCPALEDGVRMRIVDAAVKMAKAGKYKSLGTFEFLLSPTTNKFYFLETNPRIQVEHTITEETTRIDLVQTQLSISLGHSLVNLGLTNIPKPTTYAIQLRINAETYEKGDVIPSFGYIKAFDPPTGRGIRVDTAGYAGYTLPSTFDSLLAKLVIFDAPSFTAGLDRAYRALREFRIEGVQTNMGVLMGLCLDEEVRGSRVWTRYIEERGVKALNGPNMFFEKRRVVEKSEEVVVGPEGSVAVRMPMHGVVVALNVGVGDTVSTGQELAIISAMKMEHAISSPQSGVIASIPTTLGSTLEPSSPILFITPMDSTILAKESTPANLDVIRPDLADLFERRRVLTDEARVDAVRKRHEKGKLTAWENVVGLVDEGSWIEYGSLAVAAQSSRRSETELTKISPRDGVLTGFGTINAHLFPTQSRAAVIAYDYTVFAGTQGYYNHLKQDRILHLVHKFRIPLVVFCEGGGGRPGDVDTPTLTGLNVPTFHSLAQISSKVPTIGIASGNCFAGNAALLSMCDIIIATEDACIGMGGPAMIEGGGLGRVKAIEIGPVDVQVRNGVIDVLVKTERDAITPTKQYLSYLQGRLPSFTCADQRALRHAIPENRKRSFAIRNVINVLADTDSILELQKGFGEGVVTCFIRIEGWPFGLVANNSQHNSGAIDCSSATKITRFIRLCDRNGIPILSLCDTPGFMVGVEAEKTGQVRRFGELFCAWGAIKVPVFTVILRKAYGLGAQSMASGSLSSPFFSIAWPTGEFGAMGLEGAVRLGFKKELKGDDGKEFERLVNEFYEKGRAVRVARGVEIDQVIDPAETRQWVLRGFLSCGGGIPKQGLA</sequence>
<dbReference type="RefSeq" id="XP_016605259.1">
    <property type="nucleotide sequence ID" value="XM_016755771.1"/>
</dbReference>
<feature type="domain" description="ATP-grasp" evidence="8">
    <location>
        <begin position="139"/>
        <end position="335"/>
    </location>
</feature>
<dbReference type="InterPro" id="IPR005481">
    <property type="entry name" value="BC-like_N"/>
</dbReference>
<dbReference type="Pfam" id="PF02786">
    <property type="entry name" value="CPSase_L_D2"/>
    <property type="match status" value="1"/>
</dbReference>
<keyword evidence="5" id="KW-0092">Biotin</keyword>
<evidence type="ECO:0000259" key="7">
    <source>
        <dbReference type="PROSITE" id="PS50968"/>
    </source>
</evidence>
<organism evidence="11 12">
    <name type="scientific">Spizellomyces punctatus (strain DAOM BR117)</name>
    <dbReference type="NCBI Taxonomy" id="645134"/>
    <lineage>
        <taxon>Eukaryota</taxon>
        <taxon>Fungi</taxon>
        <taxon>Fungi incertae sedis</taxon>
        <taxon>Chytridiomycota</taxon>
        <taxon>Chytridiomycota incertae sedis</taxon>
        <taxon>Chytridiomycetes</taxon>
        <taxon>Spizellomycetales</taxon>
        <taxon>Spizellomycetaceae</taxon>
        <taxon>Spizellomyces</taxon>
    </lineage>
</organism>
<dbReference type="GO" id="GO:0016874">
    <property type="term" value="F:ligase activity"/>
    <property type="evidence" value="ECO:0007669"/>
    <property type="project" value="UniProtKB-KW"/>
</dbReference>
<dbReference type="PROSITE" id="PS00188">
    <property type="entry name" value="BIOTIN"/>
    <property type="match status" value="1"/>
</dbReference>
<feature type="domain" description="CoA carboxyltransferase C-terminal" evidence="10">
    <location>
        <begin position="848"/>
        <end position="1089"/>
    </location>
</feature>
<dbReference type="InterPro" id="IPR011761">
    <property type="entry name" value="ATP-grasp"/>
</dbReference>
<dbReference type="GO" id="GO:0005524">
    <property type="term" value="F:ATP binding"/>
    <property type="evidence" value="ECO:0007669"/>
    <property type="project" value="UniProtKB-UniRule"/>
</dbReference>
<dbReference type="SUPFAM" id="SSF52096">
    <property type="entry name" value="ClpP/crotonase"/>
    <property type="match status" value="2"/>
</dbReference>
<keyword evidence="3 6" id="KW-0547">Nucleotide-binding</keyword>
<keyword evidence="12" id="KW-1185">Reference proteome</keyword>
<dbReference type="EMBL" id="KQ257465">
    <property type="protein sequence ID" value="KNC97219.1"/>
    <property type="molecule type" value="Genomic_DNA"/>
</dbReference>
<evidence type="ECO:0000259" key="10">
    <source>
        <dbReference type="PROSITE" id="PS50989"/>
    </source>
</evidence>
<dbReference type="STRING" id="645134.A0A0L0H8H1"/>
<dbReference type="CDD" id="cd06850">
    <property type="entry name" value="biotinyl_domain"/>
    <property type="match status" value="1"/>
</dbReference>
<dbReference type="InterPro" id="IPR011054">
    <property type="entry name" value="Rudment_hybrid_motif"/>
</dbReference>
<dbReference type="PANTHER" id="PTHR18866:SF33">
    <property type="entry name" value="METHYLCROTONOYL-COA CARBOXYLASE SUBUNIT ALPHA, MITOCHONDRIAL-RELATED"/>
    <property type="match status" value="1"/>
</dbReference>
<dbReference type="InterPro" id="IPR011764">
    <property type="entry name" value="Biotin_carboxylation_dom"/>
</dbReference>
<dbReference type="InterPro" id="IPR029045">
    <property type="entry name" value="ClpP/crotonase-like_dom_sf"/>
</dbReference>
<dbReference type="InterPro" id="IPR001882">
    <property type="entry name" value="Biotin_BS"/>
</dbReference>
<dbReference type="SUPFAM" id="SSF51230">
    <property type="entry name" value="Single hybrid motif"/>
    <property type="match status" value="1"/>
</dbReference>
<dbReference type="OrthoDB" id="196847at2759"/>
<dbReference type="Gene3D" id="2.40.50.100">
    <property type="match status" value="1"/>
</dbReference>
<evidence type="ECO:0000259" key="9">
    <source>
        <dbReference type="PROSITE" id="PS50979"/>
    </source>
</evidence>
<dbReference type="Pfam" id="PF00289">
    <property type="entry name" value="Biotin_carb_N"/>
    <property type="match status" value="1"/>
</dbReference>
<feature type="domain" description="Lipoyl-binding" evidence="7">
    <location>
        <begin position="488"/>
        <end position="566"/>
    </location>
</feature>
<dbReference type="InterPro" id="IPR000089">
    <property type="entry name" value="Biotin_lipoyl"/>
</dbReference>
<evidence type="ECO:0000256" key="2">
    <source>
        <dbReference type="ARBA" id="ARBA00022598"/>
    </source>
</evidence>
<dbReference type="VEuPathDB" id="FungiDB:SPPG_07606"/>
<dbReference type="PROSITE" id="PS50968">
    <property type="entry name" value="BIOTINYL_LIPOYL"/>
    <property type="match status" value="1"/>
</dbReference>